<dbReference type="EMBL" id="CP043869">
    <property type="protein sequence ID" value="QEQ97438.1"/>
    <property type="molecule type" value="Genomic_DNA"/>
</dbReference>
<keyword evidence="5 15" id="KW-0812">Transmembrane</keyword>
<keyword evidence="7 15" id="KW-1133">Transmembrane helix</keyword>
<feature type="region of interest" description="Disordered" evidence="14">
    <location>
        <begin position="97"/>
        <end position="176"/>
    </location>
</feature>
<feature type="coiled-coil region" evidence="13">
    <location>
        <begin position="24"/>
        <end position="58"/>
    </location>
</feature>
<keyword evidence="8 15" id="KW-0472">Membrane</keyword>
<evidence type="ECO:0000256" key="8">
    <source>
        <dbReference type="ARBA" id="ARBA00023136"/>
    </source>
</evidence>
<organism evidence="16 17">
    <name type="scientific">Neptunomonas concharum</name>
    <dbReference type="NCBI Taxonomy" id="1031538"/>
    <lineage>
        <taxon>Bacteria</taxon>
        <taxon>Pseudomonadati</taxon>
        <taxon>Pseudomonadota</taxon>
        <taxon>Gammaproteobacteria</taxon>
        <taxon>Oceanospirillales</taxon>
        <taxon>Oceanospirillaceae</taxon>
        <taxon>Neptunomonas</taxon>
    </lineage>
</organism>
<dbReference type="KEGG" id="ncu:F0U83_12330"/>
<evidence type="ECO:0000256" key="9">
    <source>
        <dbReference type="ARBA" id="ARBA00023306"/>
    </source>
</evidence>
<evidence type="ECO:0000256" key="4">
    <source>
        <dbReference type="ARBA" id="ARBA00022618"/>
    </source>
</evidence>
<feature type="compositionally biased region" description="Acidic residues" evidence="14">
    <location>
        <begin position="109"/>
        <end position="125"/>
    </location>
</feature>
<evidence type="ECO:0000256" key="6">
    <source>
        <dbReference type="ARBA" id="ARBA00022960"/>
    </source>
</evidence>
<dbReference type="Proteomes" id="UP000324760">
    <property type="component" value="Chromosome"/>
</dbReference>
<evidence type="ECO:0000256" key="10">
    <source>
        <dbReference type="ARBA" id="ARBA00035657"/>
    </source>
</evidence>
<evidence type="ECO:0000256" key="2">
    <source>
        <dbReference type="ARBA" id="ARBA00022475"/>
    </source>
</evidence>
<keyword evidence="9" id="KW-0131">Cell cycle</keyword>
<dbReference type="PANTHER" id="PTHR39579">
    <property type="entry name" value="INNER MEMBRANE PROTEIN YHCB"/>
    <property type="match status" value="1"/>
</dbReference>
<evidence type="ECO:0000256" key="13">
    <source>
        <dbReference type="SAM" id="Coils"/>
    </source>
</evidence>
<keyword evidence="2" id="KW-1003">Cell membrane</keyword>
<evidence type="ECO:0000256" key="11">
    <source>
        <dbReference type="ARBA" id="ARBA00035703"/>
    </source>
</evidence>
<keyword evidence="13" id="KW-0175">Coiled coil</keyword>
<comment type="subcellular location">
    <subcellularLocation>
        <location evidence="1">Cell inner membrane</location>
        <topology evidence="1">Single-pass membrane protein</topology>
    </subcellularLocation>
</comment>
<dbReference type="OrthoDB" id="7068713at2"/>
<dbReference type="AlphaFoldDB" id="A0A5P1RCU1"/>
<accession>A0A5P1RCU1</accession>
<evidence type="ECO:0000256" key="15">
    <source>
        <dbReference type="SAM" id="Phobius"/>
    </source>
</evidence>
<keyword evidence="17" id="KW-1185">Reference proteome</keyword>
<dbReference type="GO" id="GO:0051301">
    <property type="term" value="P:cell division"/>
    <property type="evidence" value="ECO:0007669"/>
    <property type="project" value="UniProtKB-KW"/>
</dbReference>
<feature type="compositionally biased region" description="Basic and acidic residues" evidence="14">
    <location>
        <begin position="166"/>
        <end position="176"/>
    </location>
</feature>
<gene>
    <name evidence="16" type="ORF">F0U83_12330</name>
</gene>
<keyword evidence="3" id="KW-0997">Cell inner membrane</keyword>
<dbReference type="PANTHER" id="PTHR39579:SF1">
    <property type="entry name" value="INNER MEMBRANE PROTEIN YHCB"/>
    <property type="match status" value="1"/>
</dbReference>
<sequence length="176" mass="19235">MEESNIWIIGIVALAIGALIGYLLGRAGADNSEEQQKLEDVQKELDSYKAQVAGHFEETAELVNKMTESYREVYAKLATGAQVLCDAETARSIESTMTPQLTVQKDVEEAPVADETTTEEPEVEAPIEPPRDYAPKKADEAGALSEEYGLKDRNKAEADTDAVSPETEKEVTEKKA</sequence>
<keyword evidence="4" id="KW-0132">Cell division</keyword>
<evidence type="ECO:0000313" key="16">
    <source>
        <dbReference type="EMBL" id="QEQ97438.1"/>
    </source>
</evidence>
<evidence type="ECO:0000313" key="17">
    <source>
        <dbReference type="Proteomes" id="UP000324760"/>
    </source>
</evidence>
<feature type="transmembrane region" description="Helical" evidence="15">
    <location>
        <begin position="6"/>
        <end position="25"/>
    </location>
</feature>
<dbReference type="InterPro" id="IPR009386">
    <property type="entry name" value="ZapG-like"/>
</dbReference>
<proteinExistence type="inferred from homology"/>
<evidence type="ECO:0000256" key="5">
    <source>
        <dbReference type="ARBA" id="ARBA00022692"/>
    </source>
</evidence>
<keyword evidence="6" id="KW-0133">Cell shape</keyword>
<comment type="similarity">
    <text evidence="10">Belongs to the ZapG family.</text>
</comment>
<name>A0A5P1RCU1_9GAMM</name>
<protein>
    <recommendedName>
        <fullName evidence="11">Z-ring associated protein G</fullName>
    </recommendedName>
    <alternativeName>
        <fullName evidence="12">Cell division protein ZapG</fullName>
    </alternativeName>
</protein>
<evidence type="ECO:0000256" key="14">
    <source>
        <dbReference type="SAM" id="MobiDB-lite"/>
    </source>
</evidence>
<dbReference type="RefSeq" id="WP_138986921.1">
    <property type="nucleotide sequence ID" value="NZ_CP043869.1"/>
</dbReference>
<evidence type="ECO:0000256" key="7">
    <source>
        <dbReference type="ARBA" id="ARBA00022989"/>
    </source>
</evidence>
<evidence type="ECO:0000256" key="12">
    <source>
        <dbReference type="ARBA" id="ARBA00035727"/>
    </source>
</evidence>
<dbReference type="GO" id="GO:0005886">
    <property type="term" value="C:plasma membrane"/>
    <property type="evidence" value="ECO:0007669"/>
    <property type="project" value="UniProtKB-SubCell"/>
</dbReference>
<evidence type="ECO:0000256" key="3">
    <source>
        <dbReference type="ARBA" id="ARBA00022519"/>
    </source>
</evidence>
<dbReference type="Pfam" id="PF06295">
    <property type="entry name" value="ZapG-like"/>
    <property type="match status" value="1"/>
</dbReference>
<feature type="compositionally biased region" description="Basic and acidic residues" evidence="14">
    <location>
        <begin position="129"/>
        <end position="140"/>
    </location>
</feature>
<reference evidence="16 17" key="1">
    <citation type="journal article" date="2019" name="Biochem. Eng. J.">
        <title>Metabolic engineering of the marine bacteria Neptunomonas concharum for the production of acetoin and meso-2,3-butanediol from acetate.</title>
        <authorList>
            <person name="Li W."/>
            <person name="Pu N."/>
            <person name="Liu C.-X."/>
            <person name="Yuan Q.-P."/>
            <person name="Li Z.-J."/>
        </authorList>
    </citation>
    <scope>NUCLEOTIDE SEQUENCE [LARGE SCALE GENOMIC DNA]</scope>
    <source>
        <strain evidence="16 17">JCM17730</strain>
    </source>
</reference>
<dbReference type="GO" id="GO:0008360">
    <property type="term" value="P:regulation of cell shape"/>
    <property type="evidence" value="ECO:0007669"/>
    <property type="project" value="UniProtKB-KW"/>
</dbReference>
<evidence type="ECO:0000256" key="1">
    <source>
        <dbReference type="ARBA" id="ARBA00004377"/>
    </source>
</evidence>
<feature type="compositionally biased region" description="Basic and acidic residues" evidence="14">
    <location>
        <begin position="148"/>
        <end position="158"/>
    </location>
</feature>